<accession>A2FR56</accession>
<feature type="coiled-coil region" evidence="6">
    <location>
        <begin position="58"/>
        <end position="96"/>
    </location>
</feature>
<dbReference type="GO" id="GO:0005654">
    <property type="term" value="C:nucleoplasm"/>
    <property type="evidence" value="ECO:0007669"/>
    <property type="project" value="UniProtKB-ARBA"/>
</dbReference>
<dbReference type="SMR" id="A2FR56"/>
<dbReference type="VEuPathDB" id="TrichDB:TVAG_178850"/>
<evidence type="ECO:0000256" key="3">
    <source>
        <dbReference type="ARBA" id="ARBA00023015"/>
    </source>
</evidence>
<dbReference type="AlphaFoldDB" id="A2FR56"/>
<dbReference type="SMART" id="SM01401">
    <property type="entry name" value="Sds3"/>
    <property type="match status" value="1"/>
</dbReference>
<evidence type="ECO:0000256" key="7">
    <source>
        <dbReference type="SAM" id="MobiDB-lite"/>
    </source>
</evidence>
<dbReference type="Proteomes" id="UP000001542">
    <property type="component" value="Unassembled WGS sequence"/>
</dbReference>
<reference evidence="8" key="1">
    <citation type="submission" date="2006-10" db="EMBL/GenBank/DDBJ databases">
        <authorList>
            <person name="Amadeo P."/>
            <person name="Zhao Q."/>
            <person name="Wortman J."/>
            <person name="Fraser-Liggett C."/>
            <person name="Carlton J."/>
        </authorList>
    </citation>
    <scope>NUCLEOTIDE SEQUENCE</scope>
    <source>
        <strain evidence="8">G3</strain>
    </source>
</reference>
<evidence type="ECO:0000256" key="4">
    <source>
        <dbReference type="ARBA" id="ARBA00023163"/>
    </source>
</evidence>
<dbReference type="VEuPathDB" id="TrichDB:TVAGG3_0231820"/>
<reference evidence="8" key="2">
    <citation type="journal article" date="2007" name="Science">
        <title>Draft genome sequence of the sexually transmitted pathogen Trichomonas vaginalis.</title>
        <authorList>
            <person name="Carlton J.M."/>
            <person name="Hirt R.P."/>
            <person name="Silva J.C."/>
            <person name="Delcher A.L."/>
            <person name="Schatz M."/>
            <person name="Zhao Q."/>
            <person name="Wortman J.R."/>
            <person name="Bidwell S.L."/>
            <person name="Alsmark U.C.M."/>
            <person name="Besteiro S."/>
            <person name="Sicheritz-Ponten T."/>
            <person name="Noel C.J."/>
            <person name="Dacks J.B."/>
            <person name="Foster P.G."/>
            <person name="Simillion C."/>
            <person name="Van de Peer Y."/>
            <person name="Miranda-Saavedra D."/>
            <person name="Barton G.J."/>
            <person name="Westrop G.D."/>
            <person name="Mueller S."/>
            <person name="Dessi D."/>
            <person name="Fiori P.L."/>
            <person name="Ren Q."/>
            <person name="Paulsen I."/>
            <person name="Zhang H."/>
            <person name="Bastida-Corcuera F.D."/>
            <person name="Simoes-Barbosa A."/>
            <person name="Brown M.T."/>
            <person name="Hayes R.D."/>
            <person name="Mukherjee M."/>
            <person name="Okumura C.Y."/>
            <person name="Schneider R."/>
            <person name="Smith A.J."/>
            <person name="Vanacova S."/>
            <person name="Villalvazo M."/>
            <person name="Haas B.J."/>
            <person name="Pertea M."/>
            <person name="Feldblyum T.V."/>
            <person name="Utterback T.R."/>
            <person name="Shu C.L."/>
            <person name="Osoegawa K."/>
            <person name="de Jong P.J."/>
            <person name="Hrdy I."/>
            <person name="Horvathova L."/>
            <person name="Zubacova Z."/>
            <person name="Dolezal P."/>
            <person name="Malik S.B."/>
            <person name="Logsdon J.M. Jr."/>
            <person name="Henze K."/>
            <person name="Gupta A."/>
            <person name="Wang C.C."/>
            <person name="Dunne R.L."/>
            <person name="Upcroft J.A."/>
            <person name="Upcroft P."/>
            <person name="White O."/>
            <person name="Salzberg S.L."/>
            <person name="Tang P."/>
            <person name="Chiu C.-H."/>
            <person name="Lee Y.-S."/>
            <person name="Embley T.M."/>
            <person name="Coombs G.H."/>
            <person name="Mottram J.C."/>
            <person name="Tachezy J."/>
            <person name="Fraser-Liggett C.M."/>
            <person name="Johnson P.J."/>
        </authorList>
    </citation>
    <scope>NUCLEOTIDE SEQUENCE [LARGE SCALE GENOMIC DNA]</scope>
    <source>
        <strain evidence="8">G3</strain>
    </source>
</reference>
<feature type="region of interest" description="Disordered" evidence="7">
    <location>
        <begin position="135"/>
        <end position="164"/>
    </location>
</feature>
<evidence type="ECO:0000313" key="9">
    <source>
        <dbReference type="Proteomes" id="UP000001542"/>
    </source>
</evidence>
<evidence type="ECO:0000313" key="8">
    <source>
        <dbReference type="EMBL" id="EAX92608.1"/>
    </source>
</evidence>
<feature type="compositionally biased region" description="Basic and acidic residues" evidence="7">
    <location>
        <begin position="150"/>
        <end position="164"/>
    </location>
</feature>
<proteinExistence type="predicted"/>
<keyword evidence="4" id="KW-0804">Transcription</keyword>
<keyword evidence="3" id="KW-0805">Transcription regulation</keyword>
<comment type="subcellular location">
    <subcellularLocation>
        <location evidence="1">Nucleus</location>
    </subcellularLocation>
</comment>
<keyword evidence="2" id="KW-0678">Repressor</keyword>
<evidence type="ECO:0000256" key="5">
    <source>
        <dbReference type="ARBA" id="ARBA00023242"/>
    </source>
</evidence>
<evidence type="ECO:0000256" key="2">
    <source>
        <dbReference type="ARBA" id="ARBA00022491"/>
    </source>
</evidence>
<sequence length="181" mass="21183">MKHIAEIPIPDNLSEVQKAEYQAFRDAMTDIENEWEALENGTNPDQKSCIDLVKDIKKKRHAQAEERLKIKLDVIEEQMKRESERIKTELEEYKKLLFERLMRAYYQSYQTITSQLKDLLGKDYQNFISAHPIDFPTVPSEGQMKTRTQQPDEGKPRLSSVDVEKDVHQIQEILAGKPSDY</sequence>
<name>A2FR56_TRIV3</name>
<dbReference type="GO" id="GO:0010468">
    <property type="term" value="P:regulation of gene expression"/>
    <property type="evidence" value="ECO:0007669"/>
    <property type="project" value="UniProtKB-ARBA"/>
</dbReference>
<gene>
    <name evidence="8" type="ORF">TVAG_178850</name>
</gene>
<protein>
    <submittedName>
        <fullName evidence="8">Uncharacterized protein</fullName>
    </submittedName>
</protein>
<keyword evidence="5" id="KW-0539">Nucleus</keyword>
<evidence type="ECO:0000256" key="6">
    <source>
        <dbReference type="SAM" id="Coils"/>
    </source>
</evidence>
<dbReference type="EMBL" id="DS113957">
    <property type="protein sequence ID" value="EAX92608.1"/>
    <property type="molecule type" value="Genomic_DNA"/>
</dbReference>
<organism evidence="8 9">
    <name type="scientific">Trichomonas vaginalis (strain ATCC PRA-98 / G3)</name>
    <dbReference type="NCBI Taxonomy" id="412133"/>
    <lineage>
        <taxon>Eukaryota</taxon>
        <taxon>Metamonada</taxon>
        <taxon>Parabasalia</taxon>
        <taxon>Trichomonadida</taxon>
        <taxon>Trichomonadidae</taxon>
        <taxon>Trichomonas</taxon>
    </lineage>
</organism>
<keyword evidence="9" id="KW-1185">Reference proteome</keyword>
<dbReference type="InParanoid" id="A2FR56"/>
<evidence type="ECO:0000256" key="1">
    <source>
        <dbReference type="ARBA" id="ARBA00004123"/>
    </source>
</evidence>
<dbReference type="InterPro" id="IPR013907">
    <property type="entry name" value="Sds3"/>
</dbReference>
<dbReference type="KEGG" id="tva:4750320"/>
<dbReference type="RefSeq" id="XP_001305538.1">
    <property type="nucleotide sequence ID" value="XM_001305537.1"/>
</dbReference>
<dbReference type="OrthoDB" id="10264343at2759"/>
<keyword evidence="6" id="KW-0175">Coiled coil</keyword>